<accession>A0A1E7R3M2</accession>
<dbReference type="PROSITE" id="PS00061">
    <property type="entry name" value="ADH_SHORT"/>
    <property type="match status" value="1"/>
</dbReference>
<keyword evidence="3" id="KW-0560">Oxidoreductase</keyword>
<dbReference type="NCBIfam" id="NF004849">
    <property type="entry name" value="PRK06200.1"/>
    <property type="match status" value="1"/>
</dbReference>
<dbReference type="Proteomes" id="UP000185895">
    <property type="component" value="Unassembled WGS sequence"/>
</dbReference>
<proteinExistence type="inferred from homology"/>
<dbReference type="AlphaFoldDB" id="A0A1E7R3M2"/>
<evidence type="ECO:0000313" key="6">
    <source>
        <dbReference type="Proteomes" id="UP000185895"/>
    </source>
</evidence>
<dbReference type="OrthoDB" id="7064009at2"/>
<keyword evidence="4" id="KW-0520">NAD</keyword>
<dbReference type="PRINTS" id="PR00081">
    <property type="entry name" value="GDHRDH"/>
</dbReference>
<dbReference type="InterPro" id="IPR020904">
    <property type="entry name" value="Sc_DH/Rdtase_CS"/>
</dbReference>
<reference evidence="5 6" key="1">
    <citation type="submission" date="2016-09" db="EMBL/GenBank/DDBJ databases">
        <authorList>
            <person name="Capua I."/>
            <person name="De Benedictis P."/>
            <person name="Joannis T."/>
            <person name="Lombin L.H."/>
            <person name="Cattoli G."/>
        </authorList>
    </citation>
    <scope>NUCLEOTIDE SEQUENCE [LARGE SCALE GENOMIC DNA]</scope>
    <source>
        <strain evidence="5 6">ANC 4671</strain>
    </source>
</reference>
<keyword evidence="2" id="KW-0058">Aromatic hydrocarbons catabolism</keyword>
<protein>
    <submittedName>
        <fullName evidence="5">3-(Cis-5,6-dihydroxycyclohexa-1, 3-dien-1-yl)propanoate dehydrogenase</fullName>
    </submittedName>
</protein>
<sequence length="271" mass="28888">MGWLKNEVILITGGGSGLGLALVERFIDEGARIAVLQRSVAKVAALKQRYADDIVVIEGDVAKYQDNLRAVQATVERFGKLDCFIGNAGIWDHYADIVNMTGEQLDQAFDEIMGINSKALILGAKAALNELLKSEGSIIFTLSNSALYPAGGGPVYTASKHAGVGIMKELAYELAPKIRVNAVAPSGMNVNIKGAASLGQENIGLLDARDPEKIARGMPLDFLPEAEDMTGAYVLLASRQNNRPLTGVLINADCGLGIRGLRQPRAELLNN</sequence>
<evidence type="ECO:0000256" key="2">
    <source>
        <dbReference type="ARBA" id="ARBA00022797"/>
    </source>
</evidence>
<comment type="caution">
    <text evidence="5">The sequence shown here is derived from an EMBL/GenBank/DDBJ whole genome shotgun (WGS) entry which is preliminary data.</text>
</comment>
<name>A0A1E7R3M2_9GAMM</name>
<dbReference type="NCBIfam" id="NF042950">
    <property type="entry name" value="3PPDhyd_Dh_HcaB"/>
    <property type="match status" value="1"/>
</dbReference>
<gene>
    <name evidence="5" type="ORF">BJI46_13755</name>
</gene>
<dbReference type="SUPFAM" id="SSF51735">
    <property type="entry name" value="NAD(P)-binding Rossmann-fold domains"/>
    <property type="match status" value="1"/>
</dbReference>
<dbReference type="InterPro" id="IPR036291">
    <property type="entry name" value="NAD(P)-bd_dom_sf"/>
</dbReference>
<dbReference type="EMBL" id="MKKK01000037">
    <property type="protein sequence ID" value="OEY93969.1"/>
    <property type="molecule type" value="Genomic_DNA"/>
</dbReference>
<dbReference type="RefSeq" id="WP_070070340.1">
    <property type="nucleotide sequence ID" value="NZ_MKKK01000037.1"/>
</dbReference>
<dbReference type="GO" id="GO:0016491">
    <property type="term" value="F:oxidoreductase activity"/>
    <property type="evidence" value="ECO:0007669"/>
    <property type="project" value="UniProtKB-KW"/>
</dbReference>
<dbReference type="Pfam" id="PF00106">
    <property type="entry name" value="adh_short"/>
    <property type="match status" value="1"/>
</dbReference>
<dbReference type="PANTHER" id="PTHR43943:SF17">
    <property type="entry name" value="3-PHENYLPROPIONATE-DIHYDRODIOL_CINNAMIC ACID-DIHYDRODIOL DEHYDROGENASE"/>
    <property type="match status" value="1"/>
</dbReference>
<dbReference type="PANTHER" id="PTHR43943">
    <property type="entry name" value="DEHYDROGENASE/REDUCTASE (SDR FAMILY) MEMBER 4"/>
    <property type="match status" value="1"/>
</dbReference>
<evidence type="ECO:0000256" key="3">
    <source>
        <dbReference type="ARBA" id="ARBA00023002"/>
    </source>
</evidence>
<dbReference type="Gene3D" id="3.40.50.720">
    <property type="entry name" value="NAD(P)-binding Rossmann-like Domain"/>
    <property type="match status" value="1"/>
</dbReference>
<keyword evidence="6" id="KW-1185">Reference proteome</keyword>
<evidence type="ECO:0000256" key="1">
    <source>
        <dbReference type="ARBA" id="ARBA00006484"/>
    </source>
</evidence>
<comment type="similarity">
    <text evidence="1">Belongs to the short-chain dehydrogenases/reductases (SDR) family.</text>
</comment>
<evidence type="ECO:0000313" key="5">
    <source>
        <dbReference type="EMBL" id="OEY93969.1"/>
    </source>
</evidence>
<dbReference type="InterPro" id="IPR002347">
    <property type="entry name" value="SDR_fam"/>
</dbReference>
<evidence type="ECO:0000256" key="4">
    <source>
        <dbReference type="ARBA" id="ARBA00023027"/>
    </source>
</evidence>
<dbReference type="STRING" id="1262585.BJI46_13755"/>
<organism evidence="5 6">
    <name type="scientific">Acinetobacter qingfengensis</name>
    <dbReference type="NCBI Taxonomy" id="1262585"/>
    <lineage>
        <taxon>Bacteria</taxon>
        <taxon>Pseudomonadati</taxon>
        <taxon>Pseudomonadota</taxon>
        <taxon>Gammaproteobacteria</taxon>
        <taxon>Moraxellales</taxon>
        <taxon>Moraxellaceae</taxon>
        <taxon>Acinetobacter</taxon>
    </lineage>
</organism>